<evidence type="ECO:0000313" key="2">
    <source>
        <dbReference type="Proteomes" id="UP000006502"/>
    </source>
</evidence>
<sequence>MQQPQLRISEIKGSKYKGQQVWLKGDLSDPDEKVFDGELKRHSNTEVDEKYSSCKDNNLVRSPILSLGSLYSPLKL</sequence>
<reference evidence="1 2" key="1">
    <citation type="journal article" date="2012" name="J. Bacteriol.">
        <title>Genome Sequence of "Candidatus Mycoplasma haemolamae" Strain Purdue, a Red Blood Cell Pathogen of Alpacas (Vicugna pacos) and Llamas (Lama glama).</title>
        <authorList>
            <person name="Guimaraes A.M."/>
            <person name="Toth B."/>
            <person name="Santos A.P."/>
            <person name="do Nascimento N.C."/>
            <person name="Kritchevsky J.E."/>
            <person name="Messick J.B."/>
        </authorList>
    </citation>
    <scope>NUCLEOTIDE SEQUENCE [LARGE SCALE GENOMIC DNA]</scope>
    <source>
        <strain evidence="1 2">Purdue</strain>
    </source>
</reference>
<organism evidence="1 2">
    <name type="scientific">Mycoplasma haematolamae (strain Purdue)</name>
    <dbReference type="NCBI Taxonomy" id="1212765"/>
    <lineage>
        <taxon>Bacteria</taxon>
        <taxon>Bacillati</taxon>
        <taxon>Mycoplasmatota</taxon>
        <taxon>Mollicutes</taxon>
        <taxon>Mycoplasmataceae</taxon>
        <taxon>Mycoplasma</taxon>
    </lineage>
</organism>
<dbReference type="EMBL" id="CP003731">
    <property type="protein sequence ID" value="AFO51725.1"/>
    <property type="molecule type" value="Genomic_DNA"/>
</dbReference>
<protein>
    <submittedName>
        <fullName evidence="1">Uncharacterized protein</fullName>
    </submittedName>
</protein>
<proteinExistence type="predicted"/>
<dbReference type="Proteomes" id="UP000006502">
    <property type="component" value="Chromosome"/>
</dbReference>
<evidence type="ECO:0000313" key="1">
    <source>
        <dbReference type="EMBL" id="AFO51725.1"/>
    </source>
</evidence>
<dbReference type="AlphaFoldDB" id="I7B900"/>
<gene>
    <name evidence="1" type="ordered locus">MHLP_00725</name>
</gene>
<keyword evidence="2" id="KW-1185">Reference proteome</keyword>
<reference evidence="2" key="2">
    <citation type="submission" date="2012-07" db="EMBL/GenBank/DDBJ databases">
        <title>Complete genome sequence of 'Candidatus Mycoplasma haemolamae'.</title>
        <authorList>
            <person name="Guimaraes A.M.S."/>
            <person name="Toth B."/>
            <person name="Santos A.P."/>
            <person name="Nascimento N.C."/>
            <person name="Sojka J.E."/>
            <person name="Messick J.B."/>
        </authorList>
    </citation>
    <scope>NUCLEOTIDE SEQUENCE [LARGE SCALE GENOMIC DNA]</scope>
    <source>
        <strain evidence="2">Purdue</strain>
    </source>
</reference>
<name>I7B900_MYCHA</name>
<accession>I7B900</accession>
<dbReference type="HOGENOM" id="CLU_2650557_0_0_14"/>
<dbReference type="KEGG" id="mhl:MHLP_00725"/>